<feature type="transmembrane region" description="Helical" evidence="8">
    <location>
        <begin position="292"/>
        <end position="317"/>
    </location>
</feature>
<protein>
    <recommendedName>
        <fullName evidence="8">Bcr/CflA family efflux transporter</fullName>
    </recommendedName>
</protein>
<name>A0ABS6WSF6_9HYPH</name>
<evidence type="ECO:0000313" key="10">
    <source>
        <dbReference type="EMBL" id="MBW3098010.1"/>
    </source>
</evidence>
<feature type="transmembrane region" description="Helical" evidence="8">
    <location>
        <begin position="88"/>
        <end position="110"/>
    </location>
</feature>
<keyword evidence="3 8" id="KW-0813">Transport</keyword>
<dbReference type="InterPro" id="IPR050189">
    <property type="entry name" value="MFS_Efflux_Transporters"/>
</dbReference>
<keyword evidence="7 8" id="KW-0472">Membrane</keyword>
<evidence type="ECO:0000256" key="1">
    <source>
        <dbReference type="ARBA" id="ARBA00004651"/>
    </source>
</evidence>
<dbReference type="InterPro" id="IPR005829">
    <property type="entry name" value="Sugar_transporter_CS"/>
</dbReference>
<feature type="transmembrane region" description="Helical" evidence="8">
    <location>
        <begin position="329"/>
        <end position="350"/>
    </location>
</feature>
<dbReference type="NCBIfam" id="TIGR00710">
    <property type="entry name" value="efflux_Bcr_CflA"/>
    <property type="match status" value="1"/>
</dbReference>
<organism evidence="10 11">
    <name type="scientific">Pseudohoeflea coraliihabitans</name>
    <dbReference type="NCBI Taxonomy" id="2860393"/>
    <lineage>
        <taxon>Bacteria</taxon>
        <taxon>Pseudomonadati</taxon>
        <taxon>Pseudomonadota</taxon>
        <taxon>Alphaproteobacteria</taxon>
        <taxon>Hyphomicrobiales</taxon>
        <taxon>Rhizobiaceae</taxon>
        <taxon>Pseudohoeflea</taxon>
    </lineage>
</organism>
<evidence type="ECO:0000256" key="3">
    <source>
        <dbReference type="ARBA" id="ARBA00022448"/>
    </source>
</evidence>
<comment type="similarity">
    <text evidence="2 8">Belongs to the major facilitator superfamily. Bcr/CmlA family.</text>
</comment>
<feature type="transmembrane region" description="Helical" evidence="8">
    <location>
        <begin position="265"/>
        <end position="286"/>
    </location>
</feature>
<comment type="caution">
    <text evidence="8">Lacks conserved residue(s) required for the propagation of feature annotation.</text>
</comment>
<feature type="transmembrane region" description="Helical" evidence="8">
    <location>
        <begin position="199"/>
        <end position="223"/>
    </location>
</feature>
<feature type="transmembrane region" description="Helical" evidence="8">
    <location>
        <begin position="147"/>
        <end position="168"/>
    </location>
</feature>
<keyword evidence="5 8" id="KW-0812">Transmembrane</keyword>
<proteinExistence type="inferred from homology"/>
<evidence type="ECO:0000256" key="2">
    <source>
        <dbReference type="ARBA" id="ARBA00006236"/>
    </source>
</evidence>
<dbReference type="EMBL" id="JAHWQX010000003">
    <property type="protein sequence ID" value="MBW3098010.1"/>
    <property type="molecule type" value="Genomic_DNA"/>
</dbReference>
<evidence type="ECO:0000256" key="6">
    <source>
        <dbReference type="ARBA" id="ARBA00022989"/>
    </source>
</evidence>
<dbReference type="PROSITE" id="PS50850">
    <property type="entry name" value="MFS"/>
    <property type="match status" value="1"/>
</dbReference>
<dbReference type="Proteomes" id="UP001430804">
    <property type="component" value="Unassembled WGS sequence"/>
</dbReference>
<keyword evidence="11" id="KW-1185">Reference proteome</keyword>
<feature type="transmembrane region" description="Helical" evidence="8">
    <location>
        <begin position="356"/>
        <end position="376"/>
    </location>
</feature>
<accession>A0ABS6WSF6</accession>
<feature type="transmembrane region" description="Helical" evidence="8">
    <location>
        <begin position="235"/>
        <end position="253"/>
    </location>
</feature>
<gene>
    <name evidence="10" type="ORF">KY465_12025</name>
</gene>
<dbReference type="Pfam" id="PF07690">
    <property type="entry name" value="MFS_1"/>
    <property type="match status" value="1"/>
</dbReference>
<evidence type="ECO:0000256" key="7">
    <source>
        <dbReference type="ARBA" id="ARBA00023136"/>
    </source>
</evidence>
<evidence type="ECO:0000256" key="8">
    <source>
        <dbReference type="RuleBase" id="RU365088"/>
    </source>
</evidence>
<keyword evidence="4" id="KW-1003">Cell membrane</keyword>
<dbReference type="RefSeq" id="WP_219201954.1">
    <property type="nucleotide sequence ID" value="NZ_JAHWQX010000003.1"/>
</dbReference>
<dbReference type="PROSITE" id="PS00216">
    <property type="entry name" value="SUGAR_TRANSPORT_1"/>
    <property type="match status" value="1"/>
</dbReference>
<keyword evidence="8" id="KW-0997">Cell inner membrane</keyword>
<evidence type="ECO:0000256" key="4">
    <source>
        <dbReference type="ARBA" id="ARBA00022475"/>
    </source>
</evidence>
<dbReference type="InterPro" id="IPR004812">
    <property type="entry name" value="Efflux_drug-R_Bcr/CmlA"/>
</dbReference>
<dbReference type="PANTHER" id="PTHR43124">
    <property type="entry name" value="PURINE EFFLUX PUMP PBUE"/>
    <property type="match status" value="1"/>
</dbReference>
<dbReference type="CDD" id="cd17320">
    <property type="entry name" value="MFS_MdfA_MDR_like"/>
    <property type="match status" value="1"/>
</dbReference>
<evidence type="ECO:0000259" key="9">
    <source>
        <dbReference type="PROSITE" id="PS50850"/>
    </source>
</evidence>
<dbReference type="InterPro" id="IPR020846">
    <property type="entry name" value="MFS_dom"/>
</dbReference>
<evidence type="ECO:0000256" key="5">
    <source>
        <dbReference type="ARBA" id="ARBA00022692"/>
    </source>
</evidence>
<feature type="domain" description="Major facilitator superfamily (MFS) profile" evidence="9">
    <location>
        <begin position="1"/>
        <end position="382"/>
    </location>
</feature>
<feature type="transmembrane region" description="Helical" evidence="8">
    <location>
        <begin position="32"/>
        <end position="53"/>
    </location>
</feature>
<comment type="caution">
    <text evidence="10">The sequence shown here is derived from an EMBL/GenBank/DDBJ whole genome shotgun (WGS) entry which is preliminary data.</text>
</comment>
<reference evidence="10" key="1">
    <citation type="submission" date="2021-07" db="EMBL/GenBank/DDBJ databases">
        <title>Pseudohoeflea marina sp. nov. a polyhydroxyalcanoate-producing bacterium.</title>
        <authorList>
            <person name="Zheng W."/>
            <person name="Yu S."/>
            <person name="Huang Y."/>
        </authorList>
    </citation>
    <scope>NUCLEOTIDE SEQUENCE</scope>
    <source>
        <strain evidence="10">DP4N28-3</strain>
    </source>
</reference>
<evidence type="ECO:0000313" key="11">
    <source>
        <dbReference type="Proteomes" id="UP001430804"/>
    </source>
</evidence>
<feature type="transmembrane region" description="Helical" evidence="8">
    <location>
        <begin position="122"/>
        <end position="141"/>
    </location>
</feature>
<comment type="subcellular location">
    <subcellularLocation>
        <location evidence="8">Cell inner membrane</location>
        <topology evidence="8">Multi-pass membrane protein</topology>
    </subcellularLocation>
    <subcellularLocation>
        <location evidence="1">Cell membrane</location>
        <topology evidence="1">Multi-pass membrane protein</topology>
    </subcellularLocation>
</comment>
<dbReference type="PANTHER" id="PTHR43124:SF3">
    <property type="entry name" value="CHLORAMPHENICOL EFFLUX PUMP RV0191"/>
    <property type="match status" value="1"/>
</dbReference>
<sequence>MTLVLVTGLAALNLNIFLPALPAIAEHFRADYGLVQLIVSGYLAATGILQLFIGPLSDRYGRRPVLLCSLAIFILATIFLLISPTIEMFLAARMLQATAVAGLILPRAMIRDVVDMDEAAARIGYVTMGMAVVPMLAPALGGFLAGLFGWQATFIFALVYGIAVFALCHHDVGETNTHRSTNLRQQIAAYPELLGSRRFWGYALTSTFTAGTFYSFLGGAPYAASTVLGLQPQAIGLWFALIALGYILGNFLSGRYARRLGITRIMVLGCFVSIIATLLPLLFYSAGWISPLAFFGPTFLLGVGNGMTMPGANAGIVSVRPHLAGSASGLGGTMMIGGGAILASWVGMLLDADSSLLPLLLIMVATTLFAIAAAHYTGRIERRIASGLDTPRGSVQ</sequence>
<keyword evidence="6 8" id="KW-1133">Transmembrane helix</keyword>
<feature type="transmembrane region" description="Helical" evidence="8">
    <location>
        <begin position="65"/>
        <end position="82"/>
    </location>
</feature>
<dbReference type="InterPro" id="IPR011701">
    <property type="entry name" value="MFS"/>
</dbReference>